<dbReference type="GO" id="GO:0005737">
    <property type="term" value="C:cytoplasm"/>
    <property type="evidence" value="ECO:0007669"/>
    <property type="project" value="UniProtKB-SubCell"/>
</dbReference>
<comment type="caution">
    <text evidence="3">The sequence shown here is derived from an EMBL/GenBank/DDBJ whole genome shotgun (WGS) entry which is preliminary data.</text>
</comment>
<protein>
    <recommendedName>
        <fullName evidence="2">Putative gluconeogenesis factor</fullName>
    </recommendedName>
</protein>
<dbReference type="GO" id="GO:0043743">
    <property type="term" value="F:LPPG:FO 2-phospho-L-lactate transferase activity"/>
    <property type="evidence" value="ECO:0007669"/>
    <property type="project" value="InterPro"/>
</dbReference>
<dbReference type="InterPro" id="IPR010119">
    <property type="entry name" value="Gluconeogen_factor"/>
</dbReference>
<dbReference type="NCBIfam" id="TIGR01826">
    <property type="entry name" value="CofD_related"/>
    <property type="match status" value="1"/>
</dbReference>
<evidence type="ECO:0000313" key="3">
    <source>
        <dbReference type="EMBL" id="PIR93832.1"/>
    </source>
</evidence>
<reference evidence="4" key="1">
    <citation type="submission" date="2017-09" db="EMBL/GenBank/DDBJ databases">
        <title>Depth-based differentiation of microbial function through sediment-hosted aquifers and enrichment of novel symbionts in the deep terrestrial subsurface.</title>
        <authorList>
            <person name="Probst A.J."/>
            <person name="Ladd B."/>
            <person name="Jarett J.K."/>
            <person name="Geller-Mcgrath D.E."/>
            <person name="Sieber C.M.K."/>
            <person name="Emerson J.B."/>
            <person name="Anantharaman K."/>
            <person name="Thomas B.C."/>
            <person name="Malmstrom R."/>
            <person name="Stieglmeier M."/>
            <person name="Klingl A."/>
            <person name="Woyke T."/>
            <person name="Ryan C.M."/>
            <person name="Banfield J.F."/>
        </authorList>
    </citation>
    <scope>NUCLEOTIDE SEQUENCE [LARGE SCALE GENOMIC DNA]</scope>
</reference>
<dbReference type="Gene3D" id="3.40.50.10680">
    <property type="entry name" value="CofD-like domains"/>
    <property type="match status" value="1"/>
</dbReference>
<evidence type="ECO:0000256" key="1">
    <source>
        <dbReference type="ARBA" id="ARBA00022490"/>
    </source>
</evidence>
<comment type="function">
    <text evidence="2">Required for morphogenesis under gluconeogenic growth conditions.</text>
</comment>
<accession>A0A2H0V432</accession>
<dbReference type="AlphaFoldDB" id="A0A2H0V432"/>
<dbReference type="GO" id="GO:0008360">
    <property type="term" value="P:regulation of cell shape"/>
    <property type="evidence" value="ECO:0007669"/>
    <property type="project" value="UniProtKB-UniRule"/>
</dbReference>
<proteinExistence type="inferred from homology"/>
<gene>
    <name evidence="3" type="ORF">COT97_04745</name>
</gene>
<dbReference type="Pfam" id="PF01933">
    <property type="entry name" value="CofD"/>
    <property type="match status" value="1"/>
</dbReference>
<evidence type="ECO:0000256" key="2">
    <source>
        <dbReference type="HAMAP-Rule" id="MF_00973"/>
    </source>
</evidence>
<dbReference type="PANTHER" id="PTHR30135">
    <property type="entry name" value="UNCHARACTERIZED PROTEIN YVCK-RELATED"/>
    <property type="match status" value="1"/>
</dbReference>
<evidence type="ECO:0000313" key="4">
    <source>
        <dbReference type="Proteomes" id="UP000229901"/>
    </source>
</evidence>
<dbReference type="CDD" id="cd07187">
    <property type="entry name" value="YvcK_like"/>
    <property type="match status" value="1"/>
</dbReference>
<dbReference type="InterPro" id="IPR002882">
    <property type="entry name" value="CofD"/>
</dbReference>
<dbReference type="InterPro" id="IPR038136">
    <property type="entry name" value="CofD-like_dom_sf"/>
</dbReference>
<comment type="subcellular location">
    <subcellularLocation>
        <location evidence="2">Cytoplasm</location>
    </subcellularLocation>
</comment>
<name>A0A2H0V432_9BACT</name>
<dbReference type="Proteomes" id="UP000229901">
    <property type="component" value="Unassembled WGS sequence"/>
</dbReference>
<dbReference type="PANTHER" id="PTHR30135:SF3">
    <property type="entry name" value="GLUCONEOGENESIS FACTOR-RELATED"/>
    <property type="match status" value="1"/>
</dbReference>
<keyword evidence="1 2" id="KW-0963">Cytoplasm</keyword>
<sequence length="315" mass="35046">MKIVTIGGGTGQFTLLSALKELNVDLTAIVSMVDSGGSTGRLRDELGTLPPGDVLKCLLALSPYKDARNILQARFRYSERLRDHNAGNMLLVFLSEYLHGNFPEAVEAMSEILNVKGTVLPSTTSKATLVAILENNDRIFGESEIDVVRGRRESRIKETYLVPHNAKMQVYPRSVEAIMNADYIIIGPGDLYTSITPNLLLPELKKAVTDSPAQVVYLSNIMTKNGETNNFNVSDFLRVLESYLGAKVNMVVANNRRPSGEILQKYAAENSQFVEFDLQSDNERTYHTTDLITEHELVRHDIGKLTNLFRNILGL</sequence>
<comment type="similarity">
    <text evidence="2">Belongs to the gluconeogenesis factor family.</text>
</comment>
<dbReference type="EMBL" id="PFAP01000035">
    <property type="protein sequence ID" value="PIR93832.1"/>
    <property type="molecule type" value="Genomic_DNA"/>
</dbReference>
<dbReference type="SUPFAM" id="SSF142338">
    <property type="entry name" value="CofD-like"/>
    <property type="match status" value="1"/>
</dbReference>
<organism evidence="3 4">
    <name type="scientific">Candidatus Falkowbacteria bacterium CG10_big_fil_rev_8_21_14_0_10_39_11</name>
    <dbReference type="NCBI Taxonomy" id="1974565"/>
    <lineage>
        <taxon>Bacteria</taxon>
        <taxon>Candidatus Falkowiibacteriota</taxon>
    </lineage>
</organism>
<dbReference type="HAMAP" id="MF_00973">
    <property type="entry name" value="Gluconeogen_factor"/>
    <property type="match status" value="1"/>
</dbReference>